<keyword evidence="11 16" id="KW-0915">Sodium</keyword>
<keyword evidence="15 16" id="KW-0739">Sodium transport</keyword>
<proteinExistence type="inferred from homology"/>
<evidence type="ECO:0000256" key="5">
    <source>
        <dbReference type="ARBA" id="ARBA00022630"/>
    </source>
</evidence>
<evidence type="ECO:0000256" key="9">
    <source>
        <dbReference type="ARBA" id="ARBA00022989"/>
    </source>
</evidence>
<dbReference type="Pfam" id="PF04205">
    <property type="entry name" value="FMN_bind"/>
    <property type="match status" value="1"/>
</dbReference>
<gene>
    <name evidence="16" type="primary">nqrC</name>
    <name evidence="19" type="ORF">ISQ64_01010</name>
</gene>
<dbReference type="HAMAP" id="MF_00427">
    <property type="entry name" value="NqrC"/>
    <property type="match status" value="1"/>
</dbReference>
<dbReference type="GO" id="GO:0010181">
    <property type="term" value="F:FMN binding"/>
    <property type="evidence" value="ECO:0007669"/>
    <property type="project" value="UniProtKB-UniRule"/>
</dbReference>
<dbReference type="NCBIfam" id="NF003749">
    <property type="entry name" value="PRK05346.1-5"/>
    <property type="match status" value="1"/>
</dbReference>
<evidence type="ECO:0000256" key="6">
    <source>
        <dbReference type="ARBA" id="ARBA00022643"/>
    </source>
</evidence>
<keyword evidence="2 16" id="KW-1003">Cell membrane</keyword>
<keyword evidence="14 16" id="KW-0472">Membrane</keyword>
<protein>
    <recommendedName>
        <fullName evidence="16 17">Na(+)-translocating NADH-quinone reductase subunit C</fullName>
        <shortName evidence="16 17">Na(+)-NQR subunit C</shortName>
        <shortName evidence="16 17">Na(+)-translocating NQR subunit C</shortName>
        <ecNumber evidence="16 17">7.2.1.1</ecNumber>
    </recommendedName>
    <alternativeName>
        <fullName evidence="16 17">NQR complex subunit C</fullName>
    </alternativeName>
    <alternativeName>
        <fullName evidence="16 17">NQR-1 subunit C</fullName>
    </alternativeName>
</protein>
<keyword evidence="7 16" id="KW-0812">Transmembrane</keyword>
<dbReference type="PIRSF" id="PIRSF009437">
    <property type="entry name" value="NQR-1_subunit_C"/>
    <property type="match status" value="1"/>
</dbReference>
<accession>A0A937I4E4</accession>
<comment type="function">
    <text evidence="16">NQR complex catalyzes the reduction of ubiquinone-1 to ubiquinol by two successive reactions, coupled with the transport of Na(+) ions from the cytoplasm to the periplasm. NqrA to NqrE are probably involved in the second step, the conversion of ubisemiquinone to ubiquinol.</text>
</comment>
<evidence type="ECO:0000256" key="17">
    <source>
        <dbReference type="PIRNR" id="PIRNR009437"/>
    </source>
</evidence>
<dbReference type="PANTHER" id="PTHR37838">
    <property type="entry name" value="NA(+)-TRANSLOCATING NADH-QUINONE REDUCTASE SUBUNIT C"/>
    <property type="match status" value="1"/>
</dbReference>
<feature type="modified residue" description="FMN phosphoryl threonine" evidence="16">
    <location>
        <position position="232"/>
    </location>
</feature>
<comment type="cofactor">
    <cofactor evidence="16 17">
        <name>FMN</name>
        <dbReference type="ChEBI" id="CHEBI:58210"/>
    </cofactor>
</comment>
<keyword evidence="8 16" id="KW-1278">Translocase</keyword>
<dbReference type="EC" id="7.2.1.1" evidence="16 17"/>
<name>A0A937I4E4_9GAMM</name>
<comment type="caution">
    <text evidence="16">Lacks conserved residue(s) required for the propagation of feature annotation.</text>
</comment>
<keyword evidence="10 16" id="KW-0520">NAD</keyword>
<keyword evidence="9 16" id="KW-1133">Transmembrane helix</keyword>
<keyword evidence="3" id="KW-0997">Cell inner membrane</keyword>
<comment type="caution">
    <text evidence="19">The sequence shown here is derived from an EMBL/GenBank/DDBJ whole genome shotgun (WGS) entry which is preliminary data.</text>
</comment>
<evidence type="ECO:0000256" key="13">
    <source>
        <dbReference type="ARBA" id="ARBA00023075"/>
    </source>
</evidence>
<evidence type="ECO:0000256" key="10">
    <source>
        <dbReference type="ARBA" id="ARBA00023027"/>
    </source>
</evidence>
<dbReference type="InterPro" id="IPR007329">
    <property type="entry name" value="FMN-bd"/>
</dbReference>
<evidence type="ECO:0000313" key="19">
    <source>
        <dbReference type="EMBL" id="MBL6817966.1"/>
    </source>
</evidence>
<reference evidence="19" key="1">
    <citation type="submission" date="2020-10" db="EMBL/GenBank/DDBJ databases">
        <title>Microbiome of the Black Sea water column analyzed by genome centric metagenomics.</title>
        <authorList>
            <person name="Cabello-Yeves P.J."/>
            <person name="Callieri C."/>
            <person name="Picazo A."/>
            <person name="Mehrshad M."/>
            <person name="Haro-Moreno J.M."/>
            <person name="Roda-Garcia J."/>
            <person name="Dzembekova N."/>
            <person name="Slabakova V."/>
            <person name="Slabakova N."/>
            <person name="Moncheva S."/>
            <person name="Rodriguez-Valera F."/>
        </authorList>
    </citation>
    <scope>NUCLEOTIDE SEQUENCE</scope>
    <source>
        <strain evidence="19">BS307-5m-G50</strain>
    </source>
</reference>
<keyword evidence="6 16" id="KW-0288">FMN</keyword>
<dbReference type="PANTHER" id="PTHR37838:SF1">
    <property type="entry name" value="NA(+)-TRANSLOCATING NADH-QUINONE REDUCTASE SUBUNIT C"/>
    <property type="match status" value="1"/>
</dbReference>
<sequence>MNDSIRKTLGVAFAICLICSFVVSSTAVSLREMQNENKANDKRMKILQAAGIFDPSKDIKEQFNTLEPKYIDFNTGKLLTGSSLDEFLSEHKGDYDQIAATRNSKYSKPLSSSEDIAIIKNRENIGKFYLLRNDDYSINKVILPVRGYGLWGTLFGYISIENDFNTVSGLEFYEHKETPGLGAEVDNPKWKALWPGKQLYKNDDVALEVIKGKVPEGDLNIAYKVDGLSGATITSRGVSNMIKYWFSDSGYANLFNELDYES</sequence>
<dbReference type="SMART" id="SM00900">
    <property type="entry name" value="FMN_bind"/>
    <property type="match status" value="1"/>
</dbReference>
<dbReference type="GO" id="GO:0016655">
    <property type="term" value="F:oxidoreductase activity, acting on NAD(P)H, quinone or similar compound as acceptor"/>
    <property type="evidence" value="ECO:0007669"/>
    <property type="project" value="UniProtKB-UniRule"/>
</dbReference>
<evidence type="ECO:0000256" key="2">
    <source>
        <dbReference type="ARBA" id="ARBA00022475"/>
    </source>
</evidence>
<dbReference type="Proteomes" id="UP000711391">
    <property type="component" value="Unassembled WGS sequence"/>
</dbReference>
<evidence type="ECO:0000256" key="1">
    <source>
        <dbReference type="ARBA" id="ARBA00022448"/>
    </source>
</evidence>
<evidence type="ECO:0000256" key="8">
    <source>
        <dbReference type="ARBA" id="ARBA00022967"/>
    </source>
</evidence>
<feature type="domain" description="FMN-binding" evidence="18">
    <location>
        <begin position="149"/>
        <end position="249"/>
    </location>
</feature>
<keyword evidence="5 16" id="KW-0285">Flavoprotein</keyword>
<evidence type="ECO:0000256" key="12">
    <source>
        <dbReference type="ARBA" id="ARBA00023065"/>
    </source>
</evidence>
<dbReference type="GO" id="GO:0006814">
    <property type="term" value="P:sodium ion transport"/>
    <property type="evidence" value="ECO:0007669"/>
    <property type="project" value="UniProtKB-UniRule"/>
</dbReference>
<keyword evidence="1 16" id="KW-0813">Transport</keyword>
<keyword evidence="13 16" id="KW-0830">Ubiquinone</keyword>
<dbReference type="InterPro" id="IPR010204">
    <property type="entry name" value="NqrC"/>
</dbReference>
<dbReference type="GO" id="GO:0005886">
    <property type="term" value="C:plasma membrane"/>
    <property type="evidence" value="ECO:0007669"/>
    <property type="project" value="UniProtKB-SubCell"/>
</dbReference>
<comment type="subcellular location">
    <subcellularLocation>
        <location evidence="16">Cell membrane</location>
        <topology evidence="16">Single-pass membrane protein</topology>
    </subcellularLocation>
</comment>
<evidence type="ECO:0000259" key="18">
    <source>
        <dbReference type="SMART" id="SM00900"/>
    </source>
</evidence>
<evidence type="ECO:0000256" key="11">
    <source>
        <dbReference type="ARBA" id="ARBA00023053"/>
    </source>
</evidence>
<comment type="catalytic activity">
    <reaction evidence="16 17">
        <text>a ubiquinone + n Na(+)(in) + NADH + H(+) = a ubiquinol + n Na(+)(out) + NAD(+)</text>
        <dbReference type="Rhea" id="RHEA:47748"/>
        <dbReference type="Rhea" id="RHEA-COMP:9565"/>
        <dbReference type="Rhea" id="RHEA-COMP:9566"/>
        <dbReference type="ChEBI" id="CHEBI:15378"/>
        <dbReference type="ChEBI" id="CHEBI:16389"/>
        <dbReference type="ChEBI" id="CHEBI:17976"/>
        <dbReference type="ChEBI" id="CHEBI:29101"/>
        <dbReference type="ChEBI" id="CHEBI:57540"/>
        <dbReference type="ChEBI" id="CHEBI:57945"/>
        <dbReference type="EC" id="7.2.1.1"/>
    </reaction>
</comment>
<evidence type="ECO:0000256" key="14">
    <source>
        <dbReference type="ARBA" id="ARBA00023136"/>
    </source>
</evidence>
<evidence type="ECO:0000256" key="4">
    <source>
        <dbReference type="ARBA" id="ARBA00022553"/>
    </source>
</evidence>
<dbReference type="NCBIfam" id="TIGR01938">
    <property type="entry name" value="nqrC"/>
    <property type="match status" value="1"/>
</dbReference>
<dbReference type="EMBL" id="JADHQD010000004">
    <property type="protein sequence ID" value="MBL6817966.1"/>
    <property type="molecule type" value="Genomic_DNA"/>
</dbReference>
<evidence type="ECO:0000256" key="7">
    <source>
        <dbReference type="ARBA" id="ARBA00022692"/>
    </source>
</evidence>
<comment type="similarity">
    <text evidence="16 17">Belongs to the NqrC family.</text>
</comment>
<organism evidence="19 20">
    <name type="scientific">SAR86 cluster bacterium</name>
    <dbReference type="NCBI Taxonomy" id="2030880"/>
    <lineage>
        <taxon>Bacteria</taxon>
        <taxon>Pseudomonadati</taxon>
        <taxon>Pseudomonadota</taxon>
        <taxon>Gammaproteobacteria</taxon>
        <taxon>SAR86 cluster</taxon>
    </lineage>
</organism>
<comment type="subunit">
    <text evidence="16 17">Composed of six subunits; NqrA, NqrB, NqrC, NqrD, NqrE and NqrF.</text>
</comment>
<evidence type="ECO:0000256" key="3">
    <source>
        <dbReference type="ARBA" id="ARBA00022519"/>
    </source>
</evidence>
<evidence type="ECO:0000256" key="16">
    <source>
        <dbReference type="HAMAP-Rule" id="MF_00427"/>
    </source>
</evidence>
<keyword evidence="4 16" id="KW-0597">Phosphoprotein</keyword>
<evidence type="ECO:0000313" key="20">
    <source>
        <dbReference type="Proteomes" id="UP000711391"/>
    </source>
</evidence>
<keyword evidence="12 16" id="KW-0406">Ion transport</keyword>
<dbReference type="AlphaFoldDB" id="A0A937I4E4"/>
<evidence type="ECO:0000256" key="15">
    <source>
        <dbReference type="ARBA" id="ARBA00023201"/>
    </source>
</evidence>